<evidence type="ECO:0000259" key="2">
    <source>
        <dbReference type="Pfam" id="PF00419"/>
    </source>
</evidence>
<evidence type="ECO:0000256" key="1">
    <source>
        <dbReference type="SAM" id="SignalP"/>
    </source>
</evidence>
<proteinExistence type="predicted"/>
<evidence type="ECO:0000313" key="3">
    <source>
        <dbReference type="EMBL" id="MDT0133735.1"/>
    </source>
</evidence>
<dbReference type="InterPro" id="IPR036937">
    <property type="entry name" value="Adhesion_dom_fimbrial_sf"/>
</dbReference>
<protein>
    <submittedName>
        <fullName evidence="3">Type 1 fimbrial protein</fullName>
    </submittedName>
</protein>
<name>A0ABU2IYK2_9GAMM</name>
<dbReference type="Proteomes" id="UP001252207">
    <property type="component" value="Unassembled WGS sequence"/>
</dbReference>
<feature type="signal peptide" evidence="1">
    <location>
        <begin position="1"/>
        <end position="19"/>
    </location>
</feature>
<dbReference type="RefSeq" id="WP_102138569.1">
    <property type="nucleotide sequence ID" value="NZ_CP031123.2"/>
</dbReference>
<dbReference type="InterPro" id="IPR000259">
    <property type="entry name" value="Adhesion_dom_fimbrial"/>
</dbReference>
<dbReference type="GeneID" id="89490130"/>
<dbReference type="PANTHER" id="PTHR33420">
    <property type="entry name" value="FIMBRIAL SUBUNIT ELFA-RELATED"/>
    <property type="match status" value="1"/>
</dbReference>
<dbReference type="Gene3D" id="2.60.40.1090">
    <property type="entry name" value="Fimbrial-type adhesion domain"/>
    <property type="match status" value="1"/>
</dbReference>
<evidence type="ECO:0000313" key="4">
    <source>
        <dbReference type="Proteomes" id="UP001252207"/>
    </source>
</evidence>
<feature type="chain" id="PRO_5047297511" evidence="1">
    <location>
        <begin position="20"/>
        <end position="171"/>
    </location>
</feature>
<gene>
    <name evidence="3" type="ORF">NLX89_10320</name>
</gene>
<keyword evidence="1" id="KW-0732">Signal</keyword>
<dbReference type="PANTHER" id="PTHR33420:SF26">
    <property type="entry name" value="FIMBRIAL SUBUNIT"/>
    <property type="match status" value="1"/>
</dbReference>
<dbReference type="EMBL" id="JANAVW010000001">
    <property type="protein sequence ID" value="MDT0133735.1"/>
    <property type="molecule type" value="Genomic_DNA"/>
</dbReference>
<feature type="domain" description="Fimbrial-type adhesion" evidence="2">
    <location>
        <begin position="23"/>
        <end position="170"/>
    </location>
</feature>
<dbReference type="InterPro" id="IPR008966">
    <property type="entry name" value="Adhesion_dom_sf"/>
</dbReference>
<organism evidence="3 4">
    <name type="scientific">Providencia huaxiensis</name>
    <dbReference type="NCBI Taxonomy" id="2027290"/>
    <lineage>
        <taxon>Bacteria</taxon>
        <taxon>Pseudomonadati</taxon>
        <taxon>Pseudomonadota</taxon>
        <taxon>Gammaproteobacteria</taxon>
        <taxon>Enterobacterales</taxon>
        <taxon>Morganellaceae</taxon>
        <taxon>Providencia</taxon>
    </lineage>
</organism>
<sequence>MKKQVFTLLCFLTANIVSADQVNFSGVLRNAIPCNINSDSDLVVPFNEISDKDLYKKKDVMQPFDITLSDCEYLPDFSYSMAFTGIENSNIKGAVAIDSDNGSAGYGIKLMNEHGEVQLNEHYPLQIDTKNGFPTIIAFKAYILAEEDAINNKSIQLGDFTATTTFNIYYE</sequence>
<reference evidence="3 4" key="1">
    <citation type="submission" date="2022-06" db="EMBL/GenBank/DDBJ databases">
        <title>Chromosome and plasmid sequencings of Enterobacteriales species co-exiting double carbapenemases.</title>
        <authorList>
            <person name="Fu Y."/>
        </authorList>
    </citation>
    <scope>NUCLEOTIDE SEQUENCE [LARGE SCALE GENOMIC DNA]</scope>
    <source>
        <strain evidence="3 4">21030615019</strain>
    </source>
</reference>
<keyword evidence="4" id="KW-1185">Reference proteome</keyword>
<comment type="caution">
    <text evidence="3">The sequence shown here is derived from an EMBL/GenBank/DDBJ whole genome shotgun (WGS) entry which is preliminary data.</text>
</comment>
<accession>A0ABU2IYK2</accession>
<dbReference type="SUPFAM" id="SSF49401">
    <property type="entry name" value="Bacterial adhesins"/>
    <property type="match status" value="1"/>
</dbReference>
<dbReference type="InterPro" id="IPR050263">
    <property type="entry name" value="Bact_Fimbrial_Adh_Pro"/>
</dbReference>
<dbReference type="Pfam" id="PF00419">
    <property type="entry name" value="Fimbrial"/>
    <property type="match status" value="1"/>
</dbReference>